<evidence type="ECO:0000256" key="1">
    <source>
        <dbReference type="SAM" id="MobiDB-lite"/>
    </source>
</evidence>
<reference evidence="4" key="1">
    <citation type="journal article" date="2018" name="Nat. Microbiol.">
        <title>Leveraging single-cell genomics to expand the fungal tree of life.</title>
        <authorList>
            <person name="Ahrendt S.R."/>
            <person name="Quandt C.A."/>
            <person name="Ciobanu D."/>
            <person name="Clum A."/>
            <person name="Salamov A."/>
            <person name="Andreopoulos B."/>
            <person name="Cheng J.F."/>
            <person name="Woyke T."/>
            <person name="Pelin A."/>
            <person name="Henrissat B."/>
            <person name="Reynolds N.K."/>
            <person name="Benny G.L."/>
            <person name="Smith M.E."/>
            <person name="James T.Y."/>
            <person name="Grigoriev I.V."/>
        </authorList>
    </citation>
    <scope>NUCLEOTIDE SEQUENCE [LARGE SCALE GENOMIC DNA]</scope>
</reference>
<keyword evidence="4" id="KW-1185">Reference proteome</keyword>
<protein>
    <recommendedName>
        <fullName evidence="2">DUF7607 domain-containing protein</fullName>
    </recommendedName>
</protein>
<dbReference type="EMBL" id="KZ997140">
    <property type="protein sequence ID" value="RKO87819.1"/>
    <property type="molecule type" value="Genomic_DNA"/>
</dbReference>
<proteinExistence type="predicted"/>
<dbReference type="Proteomes" id="UP000269721">
    <property type="component" value="Unassembled WGS sequence"/>
</dbReference>
<dbReference type="InterPro" id="IPR056026">
    <property type="entry name" value="DUF7607"/>
</dbReference>
<accession>A0A4P9W5W3</accession>
<feature type="compositionally biased region" description="Low complexity" evidence="1">
    <location>
        <begin position="164"/>
        <end position="182"/>
    </location>
</feature>
<feature type="region of interest" description="Disordered" evidence="1">
    <location>
        <begin position="92"/>
        <end position="121"/>
    </location>
</feature>
<evidence type="ECO:0000259" key="2">
    <source>
        <dbReference type="Pfam" id="PF24580"/>
    </source>
</evidence>
<feature type="compositionally biased region" description="Pro residues" evidence="1">
    <location>
        <begin position="327"/>
        <end position="336"/>
    </location>
</feature>
<dbReference type="Pfam" id="PF24580">
    <property type="entry name" value="DUF7607"/>
    <property type="match status" value="1"/>
</dbReference>
<feature type="domain" description="DUF7607" evidence="2">
    <location>
        <begin position="249"/>
        <end position="326"/>
    </location>
</feature>
<name>A0A4P9W5W3_9FUNG</name>
<organism evidence="3 4">
    <name type="scientific">Blyttiomyces helicus</name>
    <dbReference type="NCBI Taxonomy" id="388810"/>
    <lineage>
        <taxon>Eukaryota</taxon>
        <taxon>Fungi</taxon>
        <taxon>Fungi incertae sedis</taxon>
        <taxon>Chytridiomycota</taxon>
        <taxon>Chytridiomycota incertae sedis</taxon>
        <taxon>Chytridiomycetes</taxon>
        <taxon>Chytridiomycetes incertae sedis</taxon>
        <taxon>Blyttiomyces</taxon>
    </lineage>
</organism>
<sequence length="565" mass="61604">MKVHDVDLLCRLIVGIAAAANYSLLIQFKREEEAVAALKGIQGHRSLSVSRSINHEALVPRAAGGDASNDAHGQPVDDAHDRPAIYALAQPADDTDPADDAGAKPASDAPEPASRAAPVEQLVLPRATKAIAEDWAESAQYEPFRFNFLPRDTDADDDYHTDASGDTLAEPANGAAAESASDANLPTRTCFLRGADGAASPFSGVSTLSPPHEPGPDLELALSPRQSSQQDRCRSPRSFRSQMARGSPPKLEASAYTKWNENRGRFEMLETELDRIKSNRLPAHIIEVKSSGSESRIIRMCSSLQETVFGMCELEWIIDLIRKPEPARPPPVPWPPRGNNEAGSSRTGAGVDGDEDDHWIVEDEDDRVIYHIVASGRQTKTVRRLMNANLPPWTVDREDERMLDVEVAALEEELLEIDSDEVEELQHIRRGRCAPRPLHCRSNSLAPAPRRVSLFETPASDAQEPIVPLAVRPVDPPVPIGMTIVALMGSFATVELDSSGVTKILIGFLAGTPFLVEKRGSGQTLKSVGEFYTNARTHAFSREMIASIFALLKPQHSSGKQDVER</sequence>
<evidence type="ECO:0000313" key="3">
    <source>
        <dbReference type="EMBL" id="RKO87819.1"/>
    </source>
</evidence>
<dbReference type="OrthoDB" id="10693560at2759"/>
<evidence type="ECO:0000313" key="4">
    <source>
        <dbReference type="Proteomes" id="UP000269721"/>
    </source>
</evidence>
<feature type="region of interest" description="Disordered" evidence="1">
    <location>
        <begin position="152"/>
        <end position="182"/>
    </location>
</feature>
<feature type="region of interest" description="Disordered" evidence="1">
    <location>
        <begin position="327"/>
        <end position="355"/>
    </location>
</feature>
<feature type="region of interest" description="Disordered" evidence="1">
    <location>
        <begin position="202"/>
        <end position="251"/>
    </location>
</feature>
<gene>
    <name evidence="3" type="ORF">BDK51DRAFT_28086</name>
</gene>
<dbReference type="AlphaFoldDB" id="A0A4P9W5W3"/>